<dbReference type="InterPro" id="IPR036390">
    <property type="entry name" value="WH_DNA-bd_sf"/>
</dbReference>
<dbReference type="Pfam" id="PF08241">
    <property type="entry name" value="Methyltransf_11"/>
    <property type="match status" value="1"/>
</dbReference>
<dbReference type="SMART" id="SM00418">
    <property type="entry name" value="HTH_ARSR"/>
    <property type="match status" value="1"/>
</dbReference>
<dbReference type="AlphaFoldDB" id="C5BTQ3"/>
<dbReference type="Proteomes" id="UP000009080">
    <property type="component" value="Chromosome"/>
</dbReference>
<reference evidence="2 3" key="1">
    <citation type="journal article" date="2009" name="PLoS ONE">
        <title>The complete genome of Teredinibacter turnerae T7901: an intracellular endosymbiont of marine wood-boring bivalves (shipworms).</title>
        <authorList>
            <person name="Yang J.C."/>
            <person name="Madupu R."/>
            <person name="Durkin A.S."/>
            <person name="Ekborg N.A."/>
            <person name="Pedamallu C.S."/>
            <person name="Hostetler J.B."/>
            <person name="Radune D."/>
            <person name="Toms B.S."/>
            <person name="Henrissat B."/>
            <person name="Coutinho P.M."/>
            <person name="Schwarz S."/>
            <person name="Field L."/>
            <person name="Trindade-Silva A.E."/>
            <person name="Soares C.A.G."/>
            <person name="Elshahawi S."/>
            <person name="Hanora A."/>
            <person name="Schmidt E.W."/>
            <person name="Haygood M.G."/>
            <person name="Posfai J."/>
            <person name="Benner J."/>
            <person name="Madinger C."/>
            <person name="Nove J."/>
            <person name="Anton B."/>
            <person name="Chaudhary K."/>
            <person name="Foster J."/>
            <person name="Holman A."/>
            <person name="Kumar S."/>
            <person name="Lessard P.A."/>
            <person name="Luyten Y.A."/>
            <person name="Slatko B."/>
            <person name="Wood N."/>
            <person name="Wu B."/>
            <person name="Teplitski M."/>
            <person name="Mougous J.D."/>
            <person name="Ward N."/>
            <person name="Eisen J.A."/>
            <person name="Badger J.H."/>
            <person name="Distel D.L."/>
        </authorList>
    </citation>
    <scope>NUCLEOTIDE SEQUENCE [LARGE SCALE GENOMIC DNA]</scope>
    <source>
        <strain evidence="3">ATCC 39867 / T7901</strain>
    </source>
</reference>
<dbReference type="GO" id="GO:0008757">
    <property type="term" value="F:S-adenosylmethionine-dependent methyltransferase activity"/>
    <property type="evidence" value="ECO:0007669"/>
    <property type="project" value="InterPro"/>
</dbReference>
<dbReference type="InterPro" id="IPR011991">
    <property type="entry name" value="ArsR-like_HTH"/>
</dbReference>
<dbReference type="Pfam" id="PF01022">
    <property type="entry name" value="HTH_5"/>
    <property type="match status" value="1"/>
</dbReference>
<dbReference type="Gene3D" id="1.10.10.10">
    <property type="entry name" value="Winged helix-like DNA-binding domain superfamily/Winged helix DNA-binding domain"/>
    <property type="match status" value="1"/>
</dbReference>
<organism evidence="2 3">
    <name type="scientific">Teredinibacter turnerae (strain ATCC 39867 / T7901)</name>
    <dbReference type="NCBI Taxonomy" id="377629"/>
    <lineage>
        <taxon>Bacteria</taxon>
        <taxon>Pseudomonadati</taxon>
        <taxon>Pseudomonadota</taxon>
        <taxon>Gammaproteobacteria</taxon>
        <taxon>Cellvibrionales</taxon>
        <taxon>Cellvibrionaceae</taxon>
        <taxon>Teredinibacter</taxon>
    </lineage>
</organism>
<feature type="domain" description="HTH arsR-type" evidence="1">
    <location>
        <begin position="7"/>
        <end position="104"/>
    </location>
</feature>
<dbReference type="STRING" id="377629.TERTU_3975"/>
<dbReference type="InterPro" id="IPR013216">
    <property type="entry name" value="Methyltransf_11"/>
</dbReference>
<dbReference type="Gene3D" id="3.40.50.150">
    <property type="entry name" value="Vaccinia Virus protein VP39"/>
    <property type="match status" value="1"/>
</dbReference>
<accession>C5BTQ3</accession>
<dbReference type="EMBL" id="CP001614">
    <property type="protein sequence ID" value="ACR11900.1"/>
    <property type="molecule type" value="Genomic_DNA"/>
</dbReference>
<proteinExistence type="predicted"/>
<gene>
    <name evidence="2" type="ordered locus">TERTU_3975</name>
</gene>
<evidence type="ECO:0000259" key="1">
    <source>
        <dbReference type="PROSITE" id="PS50987"/>
    </source>
</evidence>
<keyword evidence="3" id="KW-1185">Reference proteome</keyword>
<dbReference type="PANTHER" id="PTHR43861">
    <property type="entry name" value="TRANS-ACONITATE 2-METHYLTRANSFERASE-RELATED"/>
    <property type="match status" value="1"/>
</dbReference>
<dbReference type="SUPFAM" id="SSF46785">
    <property type="entry name" value="Winged helix' DNA-binding domain"/>
    <property type="match status" value="1"/>
</dbReference>
<name>C5BTQ3_TERTT</name>
<evidence type="ECO:0000313" key="3">
    <source>
        <dbReference type="Proteomes" id="UP000009080"/>
    </source>
</evidence>
<dbReference type="PROSITE" id="PS50987">
    <property type="entry name" value="HTH_ARSR_2"/>
    <property type="match status" value="1"/>
</dbReference>
<dbReference type="RefSeq" id="WP_015818012.1">
    <property type="nucleotide sequence ID" value="NC_012997.1"/>
</dbReference>
<dbReference type="PRINTS" id="PR00778">
    <property type="entry name" value="HTHARSR"/>
</dbReference>
<dbReference type="SUPFAM" id="SSF53335">
    <property type="entry name" value="S-adenosyl-L-methionine-dependent methyltransferases"/>
    <property type="match status" value="1"/>
</dbReference>
<sequence length="324" mass="36659">MDTLDLINNSALADLANLLKSAGDELRLEILRALAQDSYGVLELSHIFDVRQNSISHHLKVLATANLVSNRREGNSIFYRRIHSLAGEQSTLRAALFQQIDELDLNPDVQARIEEIHQKRAQVSQLFFKEHGTSLREKQDLIAEFDVYGPQLDNFLNDCTLPNWERVLEVGPGSGELLPYLSARFHDVVALDNAETMLASARAHCQAKGVDNVHFELDDTHYCQQHPHSFDCVVINMVLHHTPSPRQIFADISGALKPGGVLIICDLCQHNQDWTQKACGDVWLGFEPRELQEWARAATMREGQSTYFALRNGFQIQIHEFVKI</sequence>
<dbReference type="InterPro" id="IPR036388">
    <property type="entry name" value="WH-like_DNA-bd_sf"/>
</dbReference>
<dbReference type="CDD" id="cd02440">
    <property type="entry name" value="AdoMet_MTases"/>
    <property type="match status" value="1"/>
</dbReference>
<dbReference type="OrthoDB" id="5297460at2"/>
<dbReference type="NCBIfam" id="NF033788">
    <property type="entry name" value="HTH_metalloreg"/>
    <property type="match status" value="1"/>
</dbReference>
<evidence type="ECO:0000313" key="2">
    <source>
        <dbReference type="EMBL" id="ACR11900.1"/>
    </source>
</evidence>
<dbReference type="KEGG" id="ttu:TERTU_3975"/>
<dbReference type="HOGENOM" id="CLU_063642_1_0_6"/>
<dbReference type="GO" id="GO:0003700">
    <property type="term" value="F:DNA-binding transcription factor activity"/>
    <property type="evidence" value="ECO:0007669"/>
    <property type="project" value="InterPro"/>
</dbReference>
<dbReference type="eggNOG" id="COG2226">
    <property type="taxonomic scope" value="Bacteria"/>
</dbReference>
<dbReference type="InterPro" id="IPR029063">
    <property type="entry name" value="SAM-dependent_MTases_sf"/>
</dbReference>
<protein>
    <submittedName>
        <fullName evidence="2">Transcriptional regulator, ArsR family</fullName>
    </submittedName>
</protein>
<dbReference type="CDD" id="cd00090">
    <property type="entry name" value="HTH_ARSR"/>
    <property type="match status" value="1"/>
</dbReference>
<dbReference type="InterPro" id="IPR001845">
    <property type="entry name" value="HTH_ArsR_DNA-bd_dom"/>
</dbReference>
<dbReference type="eggNOG" id="COG0640">
    <property type="taxonomic scope" value="Bacteria"/>
</dbReference>